<proteinExistence type="predicted"/>
<accession>A0A1D7QUD1</accession>
<feature type="coiled-coil region" evidence="1">
    <location>
        <begin position="42"/>
        <end position="83"/>
    </location>
</feature>
<dbReference type="OrthoDB" id="2138957at2"/>
<dbReference type="KEGG" id="bbev:BBEV_1261"/>
<dbReference type="AlphaFoldDB" id="A0A1D7QUD1"/>
<evidence type="ECO:0000256" key="1">
    <source>
        <dbReference type="SAM" id="Coils"/>
    </source>
</evidence>
<organism evidence="2 3">
    <name type="scientific">Salisediminibacterium beveridgei</name>
    <dbReference type="NCBI Taxonomy" id="632773"/>
    <lineage>
        <taxon>Bacteria</taxon>
        <taxon>Bacillati</taxon>
        <taxon>Bacillota</taxon>
        <taxon>Bacilli</taxon>
        <taxon>Bacillales</taxon>
        <taxon>Bacillaceae</taxon>
        <taxon>Salisediminibacterium</taxon>
    </lineage>
</organism>
<gene>
    <name evidence="2" type="ORF">BBEV_1261</name>
</gene>
<evidence type="ECO:0000313" key="3">
    <source>
        <dbReference type="Proteomes" id="UP000094463"/>
    </source>
</evidence>
<keyword evidence="1" id="KW-0175">Coiled coil</keyword>
<dbReference type="RefSeq" id="WP_069364695.1">
    <property type="nucleotide sequence ID" value="NZ_CP012502.1"/>
</dbReference>
<reference evidence="2 3" key="1">
    <citation type="submission" date="2015-08" db="EMBL/GenBank/DDBJ databases">
        <title>The complete genome sequence of Bacillus beveridgei MLTeJB.</title>
        <authorList>
            <person name="Hanson T.E."/>
            <person name="Mesa C."/>
            <person name="Basesman S.M."/>
            <person name="Oremland R.S."/>
        </authorList>
    </citation>
    <scope>NUCLEOTIDE SEQUENCE [LARGE SCALE GENOMIC DNA]</scope>
    <source>
        <strain evidence="2 3">MLTeJB</strain>
    </source>
</reference>
<dbReference type="STRING" id="632773.BBEV_1261"/>
<dbReference type="Proteomes" id="UP000094463">
    <property type="component" value="Chromosome"/>
</dbReference>
<keyword evidence="3" id="KW-1185">Reference proteome</keyword>
<protein>
    <submittedName>
        <fullName evidence="2">Uncharacterized protein</fullName>
    </submittedName>
</protein>
<evidence type="ECO:0000313" key="2">
    <source>
        <dbReference type="EMBL" id="AOM82626.1"/>
    </source>
</evidence>
<dbReference type="EMBL" id="CP012502">
    <property type="protein sequence ID" value="AOM82626.1"/>
    <property type="molecule type" value="Genomic_DNA"/>
</dbReference>
<dbReference type="Gene3D" id="3.30.1490.480">
    <property type="entry name" value="Endolytic murein transglycosylase"/>
    <property type="match status" value="1"/>
</dbReference>
<name>A0A1D7QUD1_9BACI</name>
<sequence>MKEQFRGAATALFFAGSMLAYAYFFHPELIGMSEESVTGSRGASEESEVSELEETIRTLEDTNEALTMQLQELTEEITALEDEDRSADSGSPEDAPAIHAMLEISAGETSSDISERLFDLRLIDSRNQFEATISDSGLSQQIQTGSYFLTSEMDSTDIIETITTP</sequence>